<dbReference type="EMBL" id="JAQIZZ010000002">
    <property type="protein sequence ID" value="KAJ5552180.1"/>
    <property type="molecule type" value="Genomic_DNA"/>
</dbReference>
<keyword evidence="3" id="KW-0539">Nucleus</keyword>
<feature type="compositionally biased region" description="Basic and acidic residues" evidence="4">
    <location>
        <begin position="51"/>
        <end position="69"/>
    </location>
</feature>
<feature type="domain" description="Myb-like" evidence="5">
    <location>
        <begin position="239"/>
        <end position="288"/>
    </location>
</feature>
<keyword evidence="2" id="KW-0238">DNA-binding</keyword>
<dbReference type="GO" id="GO:0003700">
    <property type="term" value="F:DNA-binding transcription factor activity"/>
    <property type="evidence" value="ECO:0007669"/>
    <property type="project" value="TreeGrafter"/>
</dbReference>
<accession>A0AAD6D239</accession>
<name>A0AAD6D239_9EURO</name>
<evidence type="ECO:0000256" key="2">
    <source>
        <dbReference type="ARBA" id="ARBA00023125"/>
    </source>
</evidence>
<comment type="subcellular location">
    <subcellularLocation>
        <location evidence="1">Nucleus</location>
    </subcellularLocation>
</comment>
<gene>
    <name evidence="7" type="ORF">N7494_001558</name>
</gene>
<dbReference type="GO" id="GO:0000976">
    <property type="term" value="F:transcription cis-regulatory region binding"/>
    <property type="evidence" value="ECO:0007669"/>
    <property type="project" value="TreeGrafter"/>
</dbReference>
<feature type="region of interest" description="Disordered" evidence="4">
    <location>
        <begin position="1"/>
        <end position="149"/>
    </location>
</feature>
<dbReference type="PROSITE" id="PS50090">
    <property type="entry name" value="MYB_LIKE"/>
    <property type="match status" value="2"/>
</dbReference>
<evidence type="ECO:0000256" key="4">
    <source>
        <dbReference type="SAM" id="MobiDB-lite"/>
    </source>
</evidence>
<feature type="domain" description="Myb-like" evidence="5">
    <location>
        <begin position="291"/>
        <end position="364"/>
    </location>
</feature>
<dbReference type="InterPro" id="IPR001005">
    <property type="entry name" value="SANT/Myb"/>
</dbReference>
<dbReference type="Proteomes" id="UP001220324">
    <property type="component" value="Unassembled WGS sequence"/>
</dbReference>
<feature type="compositionally biased region" description="Polar residues" evidence="4">
    <location>
        <begin position="79"/>
        <end position="101"/>
    </location>
</feature>
<feature type="compositionally biased region" description="Basic and acidic residues" evidence="4">
    <location>
        <begin position="518"/>
        <end position="529"/>
    </location>
</feature>
<dbReference type="InterPro" id="IPR051651">
    <property type="entry name" value="DMTF1_DNA-bind_reg"/>
</dbReference>
<feature type="compositionally biased region" description="Basic residues" evidence="4">
    <location>
        <begin position="23"/>
        <end position="32"/>
    </location>
</feature>
<organism evidence="7 8">
    <name type="scientific">Penicillium frequentans</name>
    <dbReference type="NCBI Taxonomy" id="3151616"/>
    <lineage>
        <taxon>Eukaryota</taxon>
        <taxon>Fungi</taxon>
        <taxon>Dikarya</taxon>
        <taxon>Ascomycota</taxon>
        <taxon>Pezizomycotina</taxon>
        <taxon>Eurotiomycetes</taxon>
        <taxon>Eurotiomycetidae</taxon>
        <taxon>Eurotiales</taxon>
        <taxon>Aspergillaceae</taxon>
        <taxon>Penicillium</taxon>
    </lineage>
</organism>
<evidence type="ECO:0000259" key="6">
    <source>
        <dbReference type="PROSITE" id="PS51294"/>
    </source>
</evidence>
<feature type="compositionally biased region" description="Polar residues" evidence="4">
    <location>
        <begin position="469"/>
        <end position="487"/>
    </location>
</feature>
<sequence length="610" mass="68485">MDQVDMEVAPSPQIEPTMDDAKKRKKSRKSKNKDRSSPAPVSNGLASSPGRSDDSSQEKKRKRDSEVGHKKQKKHKLESTQNRMQNGDFSVNPTADSQAQFSEPDMQVKTQKSATNGLETPPQVVAPVANGTETTTSTGKPRKLRGSRIGGKNNMKVGFFVQEEVAALEAFKISFCNTHGFSDHKKFDEMIQHSERDGGDWPCPADVCTKSEFWNQIYDLVPDRDRRSLYRFMRRHFQDSAQKPHEWSAEQDRELVALMSQHKGKWAYVAKLLGRSDDDVTQRWKNQLEHRGKMNRGKWSEEELRSLLDEVQKVWNKTSALDGPAAGKDMYELEEKHLRWGVISDNLKNVRSRQQCADKWRKIRRSVENMRACGNPDAVYDPIEAVNKRTRWGSGSVTPKSTYLVGDDDDDDGDSKGGNGTPGPINGLGLTVDDSQAPASEKKPLPEAPASPQPTAEQDSEPEPEAHSPVTSTPNSPEKASQKQQKQLESEDPAVLDDEAEQKAAKKAEKEKRKKERREKERREQRDVNEIVAAISGSVKKEKKDDKNDRPRNPLIDTAGHEAEAEHATPTPSKKKKRKSMATNGAATDEPKSPESHKKKKKKSTQEIAK</sequence>
<dbReference type="GO" id="GO:0005634">
    <property type="term" value="C:nucleus"/>
    <property type="evidence" value="ECO:0007669"/>
    <property type="project" value="UniProtKB-SubCell"/>
</dbReference>
<feature type="compositionally biased region" description="Basic and acidic residues" evidence="4">
    <location>
        <begin position="501"/>
        <end position="511"/>
    </location>
</feature>
<proteinExistence type="predicted"/>
<feature type="compositionally biased region" description="Basic and acidic residues" evidence="4">
    <location>
        <begin position="539"/>
        <end position="552"/>
    </location>
</feature>
<dbReference type="PANTHER" id="PTHR46380">
    <property type="entry name" value="CYCLIN-D-BINDING MYB-LIKE TRANSCRIPTION FACTOR 1"/>
    <property type="match status" value="1"/>
</dbReference>
<dbReference type="SUPFAM" id="SSF46689">
    <property type="entry name" value="Homeodomain-like"/>
    <property type="match status" value="1"/>
</dbReference>
<dbReference type="PROSITE" id="PS51294">
    <property type="entry name" value="HTH_MYB"/>
    <property type="match status" value="1"/>
</dbReference>
<dbReference type="AlphaFoldDB" id="A0AAD6D239"/>
<feature type="region of interest" description="Disordered" evidence="4">
    <location>
        <begin position="391"/>
        <end position="610"/>
    </location>
</feature>
<comment type="caution">
    <text evidence="7">The sequence shown here is derived from an EMBL/GenBank/DDBJ whole genome shotgun (WGS) entry which is preliminary data.</text>
</comment>
<keyword evidence="8" id="KW-1185">Reference proteome</keyword>
<feature type="domain" description="HTH myb-type" evidence="6">
    <location>
        <begin position="247"/>
        <end position="292"/>
    </location>
</feature>
<dbReference type="Gene3D" id="1.10.10.60">
    <property type="entry name" value="Homeodomain-like"/>
    <property type="match status" value="2"/>
</dbReference>
<protein>
    <recommendedName>
        <fullName evidence="9">DNA-binding protein REB1</fullName>
    </recommendedName>
</protein>
<dbReference type="CDD" id="cd00167">
    <property type="entry name" value="SANT"/>
    <property type="match status" value="2"/>
</dbReference>
<evidence type="ECO:0008006" key="9">
    <source>
        <dbReference type="Google" id="ProtNLM"/>
    </source>
</evidence>
<feature type="compositionally biased region" description="Acidic residues" evidence="4">
    <location>
        <begin position="490"/>
        <end position="500"/>
    </location>
</feature>
<dbReference type="SMART" id="SM00717">
    <property type="entry name" value="SANT"/>
    <property type="match status" value="3"/>
</dbReference>
<evidence type="ECO:0000256" key="3">
    <source>
        <dbReference type="ARBA" id="ARBA00023242"/>
    </source>
</evidence>
<dbReference type="InterPro" id="IPR017930">
    <property type="entry name" value="Myb_dom"/>
</dbReference>
<evidence type="ECO:0000313" key="7">
    <source>
        <dbReference type="EMBL" id="KAJ5552180.1"/>
    </source>
</evidence>
<reference evidence="7 8" key="1">
    <citation type="journal article" date="2023" name="IMA Fungus">
        <title>Comparative genomic study of the Penicillium genus elucidates a diverse pangenome and 15 lateral gene transfer events.</title>
        <authorList>
            <person name="Petersen C."/>
            <person name="Sorensen T."/>
            <person name="Nielsen M.R."/>
            <person name="Sondergaard T.E."/>
            <person name="Sorensen J.L."/>
            <person name="Fitzpatrick D.A."/>
            <person name="Frisvad J.C."/>
            <person name="Nielsen K.L."/>
        </authorList>
    </citation>
    <scope>NUCLEOTIDE SEQUENCE [LARGE SCALE GENOMIC DNA]</scope>
    <source>
        <strain evidence="7 8">IBT 35679</strain>
    </source>
</reference>
<dbReference type="PANTHER" id="PTHR46380:SF2">
    <property type="entry name" value="CYCLIN-D-BINDING MYB-LIKE TRANSCRIPTION FACTOR 1"/>
    <property type="match status" value="1"/>
</dbReference>
<dbReference type="InterPro" id="IPR009057">
    <property type="entry name" value="Homeodomain-like_sf"/>
</dbReference>
<dbReference type="Pfam" id="PF13921">
    <property type="entry name" value="Myb_DNA-bind_6"/>
    <property type="match status" value="1"/>
</dbReference>
<evidence type="ECO:0000313" key="8">
    <source>
        <dbReference type="Proteomes" id="UP001220324"/>
    </source>
</evidence>
<evidence type="ECO:0000259" key="5">
    <source>
        <dbReference type="PROSITE" id="PS50090"/>
    </source>
</evidence>
<feature type="compositionally biased region" description="Polar residues" evidence="4">
    <location>
        <begin position="108"/>
        <end position="118"/>
    </location>
</feature>
<evidence type="ECO:0000256" key="1">
    <source>
        <dbReference type="ARBA" id="ARBA00004123"/>
    </source>
</evidence>